<dbReference type="GO" id="GO:0005881">
    <property type="term" value="C:cytoplasmic microtubule"/>
    <property type="evidence" value="ECO:0007669"/>
    <property type="project" value="TreeGrafter"/>
</dbReference>
<feature type="region of interest" description="Disordered" evidence="1">
    <location>
        <begin position="260"/>
        <end position="279"/>
    </location>
</feature>
<feature type="domain" description="GRAM" evidence="3">
    <location>
        <begin position="108"/>
        <end position="175"/>
    </location>
</feature>
<dbReference type="FunFam" id="2.30.29.30:FF:000086">
    <property type="entry name" value="GRAM domain-containing protein 2B isoform 2"/>
    <property type="match status" value="1"/>
</dbReference>
<feature type="transmembrane region" description="Helical" evidence="2">
    <location>
        <begin position="364"/>
        <end position="383"/>
    </location>
</feature>
<evidence type="ECO:0000256" key="2">
    <source>
        <dbReference type="SAM" id="Phobius"/>
    </source>
</evidence>
<protein>
    <submittedName>
        <fullName evidence="4">GRAM domain-containing protein 2B-like</fullName>
    </submittedName>
</protein>
<keyword evidence="2" id="KW-0812">Transmembrane</keyword>
<reference evidence="4" key="1">
    <citation type="submission" date="2023-08" db="EMBL/GenBank/DDBJ databases">
        <authorList>
            <person name="Alioto T."/>
            <person name="Alioto T."/>
            <person name="Gomez Garrido J."/>
        </authorList>
    </citation>
    <scope>NUCLEOTIDE SEQUENCE</scope>
</reference>
<evidence type="ECO:0000313" key="5">
    <source>
        <dbReference type="Proteomes" id="UP001178508"/>
    </source>
</evidence>
<sequence>MESYGPDNLYRHSRKSTMSKNCCALYTVSGHHRSDVENVDERHRYERMVSDPLPVVDPEQQELAGRRKHALVRSKTFDHSLLTQVQPDTDSKLERKKSQYSQLSKSNGQYHKIFKEISKEEQLRQSYTCALQKDILYQGRMFVSDHWICFHSKVFGKDTKIAIPVMSISHIKKTKTAILLPNALVIATANDRYMFVSFLSRDNTYKFLMSVCLHLEEKSPCSSPIPSSAEISFGGQRSPLTPRFPLNFGGDFSDLDGAVRQRRQEMEESSSSDSQTPDYDKIAEFPVTQFLDVSKHTEGTTPHEHPDHHHKIKNQNQHQHQNQDQNQHQCQQSTERKKHETHLSGSEVVIDTRTLKPVSLNTVLFVYLFLVCVLVLSSCYLAFKIISLEERLLTIGSVTEFTHQENDLFQGSDMNTELFSELLTINLLKLEKVQKNLQRLLDEAI</sequence>
<dbReference type="Pfam" id="PF02893">
    <property type="entry name" value="GRAM"/>
    <property type="match status" value="1"/>
</dbReference>
<dbReference type="AlphaFoldDB" id="A0AAV1GAG4"/>
<dbReference type="CDD" id="cd13220">
    <property type="entry name" value="PH-GRAM_GRAMDC"/>
    <property type="match status" value="1"/>
</dbReference>
<dbReference type="InterPro" id="IPR052633">
    <property type="entry name" value="GRAM_domain_protein_2B"/>
</dbReference>
<feature type="region of interest" description="Disordered" evidence="1">
    <location>
        <begin position="296"/>
        <end position="345"/>
    </location>
</feature>
<dbReference type="InterPro" id="IPR011993">
    <property type="entry name" value="PH-like_dom_sf"/>
</dbReference>
<keyword evidence="2" id="KW-0472">Membrane</keyword>
<dbReference type="PANTHER" id="PTHR46645">
    <property type="entry name" value="GRAM DOMAIN-CONTAINING PROTEIN 2B-RELATED"/>
    <property type="match status" value="1"/>
</dbReference>
<evidence type="ECO:0000313" key="4">
    <source>
        <dbReference type="EMBL" id="CAJ1069669.1"/>
    </source>
</evidence>
<proteinExistence type="predicted"/>
<dbReference type="Gene3D" id="2.30.29.30">
    <property type="entry name" value="Pleckstrin-homology domain (PH domain)/Phosphotyrosine-binding domain (PTB)"/>
    <property type="match status" value="1"/>
</dbReference>
<dbReference type="SMART" id="SM00568">
    <property type="entry name" value="GRAM"/>
    <property type="match status" value="1"/>
</dbReference>
<keyword evidence="5" id="KW-1185">Reference proteome</keyword>
<organism evidence="4 5">
    <name type="scientific">Xyrichtys novacula</name>
    <name type="common">Pearly razorfish</name>
    <name type="synonym">Hemipteronotus novacula</name>
    <dbReference type="NCBI Taxonomy" id="13765"/>
    <lineage>
        <taxon>Eukaryota</taxon>
        <taxon>Metazoa</taxon>
        <taxon>Chordata</taxon>
        <taxon>Craniata</taxon>
        <taxon>Vertebrata</taxon>
        <taxon>Euteleostomi</taxon>
        <taxon>Actinopterygii</taxon>
        <taxon>Neopterygii</taxon>
        <taxon>Teleostei</taxon>
        <taxon>Neoteleostei</taxon>
        <taxon>Acanthomorphata</taxon>
        <taxon>Eupercaria</taxon>
        <taxon>Labriformes</taxon>
        <taxon>Labridae</taxon>
        <taxon>Xyrichtys</taxon>
    </lineage>
</organism>
<dbReference type="PANTHER" id="PTHR46645:SF2">
    <property type="entry name" value="GRAM DOMAIN-CONTAINING PROTEIN 2B"/>
    <property type="match status" value="1"/>
</dbReference>
<feature type="compositionally biased region" description="Low complexity" evidence="1">
    <location>
        <begin position="314"/>
        <end position="332"/>
    </location>
</feature>
<accession>A0AAV1GAG4</accession>
<feature type="compositionally biased region" description="Basic and acidic residues" evidence="1">
    <location>
        <begin position="296"/>
        <end position="307"/>
    </location>
</feature>
<evidence type="ECO:0000256" key="1">
    <source>
        <dbReference type="SAM" id="MobiDB-lite"/>
    </source>
</evidence>
<gene>
    <name evidence="4" type="ORF">XNOV1_A000777</name>
</gene>
<dbReference type="Proteomes" id="UP001178508">
    <property type="component" value="Chromosome 12"/>
</dbReference>
<dbReference type="EMBL" id="OY660875">
    <property type="protein sequence ID" value="CAJ1069669.1"/>
    <property type="molecule type" value="Genomic_DNA"/>
</dbReference>
<keyword evidence="2" id="KW-1133">Transmembrane helix</keyword>
<evidence type="ECO:0000259" key="3">
    <source>
        <dbReference type="SMART" id="SM00568"/>
    </source>
</evidence>
<dbReference type="InterPro" id="IPR004182">
    <property type="entry name" value="GRAM"/>
</dbReference>
<name>A0AAV1GAG4_XYRNO</name>